<dbReference type="PIRSF" id="PIRSF000813">
    <property type="entry name" value="CCA_bact"/>
    <property type="match status" value="1"/>
</dbReference>
<sequence>MKIYIVGGAVRDQLLGRPNADRDFVVVGTTPEAMQALGYRPVGRDFPVFLHPKTQEEYALARTERKTAPGYHGFAFHAAPEVTLEEDLARRDLTINAMAQGDDGVLVDPYDGQRDIQAKILRHVGPAFVEDPVRILRLARFAARFADFSVAPETLALMQAMVASGEVDHLVPERVWQELATGLMEDKPSRMIEVLRECGALARLLPELDALFGVPQRADYHPEIDTGIHTMMVLDQSASRNFGLPVRFAALLHDLGKATTPADVLPRHIGHEERSVHLAEQLCARLKVPVDCRDLASLMARYHGNIHRSSELRAATIVGLFEKTDALRRPARFQQLLDACLCDFTGRLGWEDRPYDSPQRLLAALVAVNAVEAGKIAAACSDKGKIPDRVRAARVAAVKALLNESGEEPEQQGKE</sequence>
<dbReference type="InterPro" id="IPR012006">
    <property type="entry name" value="CCA_bact"/>
</dbReference>
<dbReference type="InterPro" id="IPR050124">
    <property type="entry name" value="tRNA_CCA-adding_enzyme"/>
</dbReference>
<keyword evidence="10 11" id="KW-0694">RNA-binding</keyword>
<dbReference type="Proteomes" id="UP000739411">
    <property type="component" value="Unassembled WGS sequence"/>
</dbReference>
<keyword evidence="4 11" id="KW-0548">Nucleotidyltransferase</keyword>
<feature type="binding site" evidence="11">
    <location>
        <position position="11"/>
    </location>
    <ligand>
        <name>ATP</name>
        <dbReference type="ChEBI" id="CHEBI:30616"/>
    </ligand>
</feature>
<comment type="function">
    <text evidence="11">Catalyzes the addition and repair of the essential 3'-terminal CCA sequence in tRNAs without using a nucleic acid template. Adds these three nucleotides in the order of C, C, and A to the tRNA nucleotide-73, using CTP and ATP as substrates and producing inorganic pyrophosphate. tRNA 3'-terminal CCA addition is required both for tRNA processing and repair. Also involved in tRNA surveillance by mediating tandem CCA addition to generate a CCACCA at the 3' terminus of unstable tRNAs. While stable tRNAs receive only 3'-terminal CCA, unstable tRNAs are marked with CCACCA and rapidly degraded.</text>
</comment>
<dbReference type="InterPro" id="IPR002646">
    <property type="entry name" value="PolA_pol_head_dom"/>
</dbReference>
<dbReference type="GO" id="GO:0004810">
    <property type="term" value="F:CCA tRNA nucleotidyltransferase activity"/>
    <property type="evidence" value="ECO:0007669"/>
    <property type="project" value="UniProtKB-UniRule"/>
</dbReference>
<comment type="catalytic activity">
    <reaction evidence="11">
        <text>a tRNA with a 3' CCA end + 2 CTP + ATP = a tRNA with a 3' CCACCA end + 3 diphosphate</text>
        <dbReference type="Rhea" id="RHEA:76235"/>
        <dbReference type="Rhea" id="RHEA-COMP:10468"/>
        <dbReference type="Rhea" id="RHEA-COMP:18655"/>
        <dbReference type="ChEBI" id="CHEBI:30616"/>
        <dbReference type="ChEBI" id="CHEBI:33019"/>
        <dbReference type="ChEBI" id="CHEBI:37563"/>
        <dbReference type="ChEBI" id="CHEBI:83071"/>
        <dbReference type="ChEBI" id="CHEBI:195187"/>
    </reaction>
</comment>
<dbReference type="NCBIfam" id="NF008137">
    <property type="entry name" value="PRK10885.1"/>
    <property type="match status" value="1"/>
</dbReference>
<feature type="binding site" evidence="11">
    <location>
        <position position="137"/>
    </location>
    <ligand>
        <name>ATP</name>
        <dbReference type="ChEBI" id="CHEBI:30616"/>
    </ligand>
</feature>
<dbReference type="EC" id="2.7.7.72" evidence="11"/>
<comment type="miscellaneous">
    <text evidence="11">A single active site specifically recognizes both ATP and CTP and is responsible for their addition.</text>
</comment>
<dbReference type="GO" id="GO:0042245">
    <property type="term" value="P:RNA repair"/>
    <property type="evidence" value="ECO:0007669"/>
    <property type="project" value="UniProtKB-KW"/>
</dbReference>
<dbReference type="Pfam" id="PF01966">
    <property type="entry name" value="HD"/>
    <property type="match status" value="1"/>
</dbReference>
<evidence type="ECO:0000313" key="14">
    <source>
        <dbReference type="Proteomes" id="UP000739411"/>
    </source>
</evidence>
<dbReference type="InterPro" id="IPR032828">
    <property type="entry name" value="PolyA_RNA-bd"/>
</dbReference>
<evidence type="ECO:0000256" key="4">
    <source>
        <dbReference type="ARBA" id="ARBA00022695"/>
    </source>
</evidence>
<dbReference type="EMBL" id="JADJMS010000050">
    <property type="protein sequence ID" value="MBK7417267.1"/>
    <property type="molecule type" value="Genomic_DNA"/>
</dbReference>
<evidence type="ECO:0000256" key="10">
    <source>
        <dbReference type="ARBA" id="ARBA00022884"/>
    </source>
</evidence>
<gene>
    <name evidence="11" type="primary">cca</name>
    <name evidence="13" type="ORF">IPJ38_21385</name>
</gene>
<dbReference type="Gene3D" id="1.10.3090.10">
    <property type="entry name" value="cca-adding enzyme, domain 2"/>
    <property type="match status" value="1"/>
</dbReference>
<evidence type="ECO:0000256" key="2">
    <source>
        <dbReference type="ARBA" id="ARBA00022679"/>
    </source>
</evidence>
<dbReference type="HAMAP" id="MF_01262">
    <property type="entry name" value="CCA_bact_type2"/>
    <property type="match status" value="1"/>
</dbReference>
<comment type="catalytic activity">
    <reaction evidence="11">
        <text>a tRNA precursor + 2 CTP + ATP = a tRNA with a 3' CCA end + 3 diphosphate</text>
        <dbReference type="Rhea" id="RHEA:14433"/>
        <dbReference type="Rhea" id="RHEA-COMP:10465"/>
        <dbReference type="Rhea" id="RHEA-COMP:10468"/>
        <dbReference type="ChEBI" id="CHEBI:30616"/>
        <dbReference type="ChEBI" id="CHEBI:33019"/>
        <dbReference type="ChEBI" id="CHEBI:37563"/>
        <dbReference type="ChEBI" id="CHEBI:74896"/>
        <dbReference type="ChEBI" id="CHEBI:83071"/>
        <dbReference type="EC" id="2.7.7.72"/>
    </reaction>
</comment>
<dbReference type="InterPro" id="IPR043519">
    <property type="entry name" value="NT_sf"/>
</dbReference>
<feature type="binding site" evidence="11">
    <location>
        <position position="140"/>
    </location>
    <ligand>
        <name>CTP</name>
        <dbReference type="ChEBI" id="CHEBI:37563"/>
    </ligand>
</feature>
<keyword evidence="2 11" id="KW-0808">Transferase</keyword>
<dbReference type="SUPFAM" id="SSF81891">
    <property type="entry name" value="Poly A polymerase C-terminal region-like"/>
    <property type="match status" value="1"/>
</dbReference>
<proteinExistence type="inferred from homology"/>
<evidence type="ECO:0000256" key="3">
    <source>
        <dbReference type="ARBA" id="ARBA00022694"/>
    </source>
</evidence>
<evidence type="ECO:0000256" key="1">
    <source>
        <dbReference type="ARBA" id="ARBA00022596"/>
    </source>
</evidence>
<keyword evidence="7 11" id="KW-0692">RNA repair</keyword>
<evidence type="ECO:0000256" key="5">
    <source>
        <dbReference type="ARBA" id="ARBA00022723"/>
    </source>
</evidence>
<dbReference type="Pfam" id="PF01743">
    <property type="entry name" value="PolyA_pol"/>
    <property type="match status" value="1"/>
</dbReference>
<evidence type="ECO:0000313" key="13">
    <source>
        <dbReference type="EMBL" id="MBK7417267.1"/>
    </source>
</evidence>
<feature type="binding site" evidence="11">
    <location>
        <position position="91"/>
    </location>
    <ligand>
        <name>ATP</name>
        <dbReference type="ChEBI" id="CHEBI:30616"/>
    </ligand>
</feature>
<keyword evidence="3 11" id="KW-0819">tRNA processing</keyword>
<feature type="binding site" evidence="11">
    <location>
        <position position="23"/>
    </location>
    <ligand>
        <name>Mg(2+)</name>
        <dbReference type="ChEBI" id="CHEBI:18420"/>
    </ligand>
</feature>
<dbReference type="InterPro" id="IPR006674">
    <property type="entry name" value="HD_domain"/>
</dbReference>
<keyword evidence="5 11" id="KW-0479">Metal-binding</keyword>
<dbReference type="GO" id="GO:0005524">
    <property type="term" value="F:ATP binding"/>
    <property type="evidence" value="ECO:0007669"/>
    <property type="project" value="UniProtKB-UniRule"/>
</dbReference>
<comment type="subunit">
    <text evidence="11">Monomer. Can also form homodimers and oligomers.</text>
</comment>
<dbReference type="PROSITE" id="PS51831">
    <property type="entry name" value="HD"/>
    <property type="match status" value="1"/>
</dbReference>
<comment type="cofactor">
    <cofactor evidence="11">
        <name>Mg(2+)</name>
        <dbReference type="ChEBI" id="CHEBI:18420"/>
    </cofactor>
    <text evidence="11">Magnesium is required for nucleotidyltransferase activity.</text>
</comment>
<dbReference type="CDD" id="cd00077">
    <property type="entry name" value="HDc"/>
    <property type="match status" value="1"/>
</dbReference>
<feature type="binding site" evidence="11">
    <location>
        <position position="11"/>
    </location>
    <ligand>
        <name>CTP</name>
        <dbReference type="ChEBI" id="CHEBI:37563"/>
    </ligand>
</feature>
<reference evidence="13 14" key="1">
    <citation type="submission" date="2020-10" db="EMBL/GenBank/DDBJ databases">
        <title>Connecting structure to function with the recovery of over 1000 high-quality activated sludge metagenome-assembled genomes encoding full-length rRNA genes using long-read sequencing.</title>
        <authorList>
            <person name="Singleton C.M."/>
            <person name="Petriglieri F."/>
            <person name="Kristensen J.M."/>
            <person name="Kirkegaard R.H."/>
            <person name="Michaelsen T.Y."/>
            <person name="Andersen M.H."/>
            <person name="Karst S.M."/>
            <person name="Dueholm M.S."/>
            <person name="Nielsen P.H."/>
            <person name="Albertsen M."/>
        </authorList>
    </citation>
    <scope>NUCLEOTIDE SEQUENCE [LARGE SCALE GENOMIC DNA]</scope>
    <source>
        <strain evidence="13">EsbW_18-Q3-R4-48_BATAC.463</strain>
    </source>
</reference>
<evidence type="ECO:0000256" key="8">
    <source>
        <dbReference type="ARBA" id="ARBA00022840"/>
    </source>
</evidence>
<dbReference type="EC" id="3.1.4.-" evidence="11"/>
<keyword evidence="1 11" id="KW-0533">Nickel</keyword>
<dbReference type="PANTHER" id="PTHR47545:SF1">
    <property type="entry name" value="MULTIFUNCTIONAL CCA PROTEIN"/>
    <property type="match status" value="1"/>
</dbReference>
<comment type="similarity">
    <text evidence="11">Belongs to the tRNA nucleotidyltransferase/poly(A) polymerase family. Bacterial CCA-adding enzyme type 1 subfamily.</text>
</comment>
<comment type="cofactor">
    <cofactor evidence="11">
        <name>Ni(2+)</name>
        <dbReference type="ChEBI" id="CHEBI:49786"/>
    </cofactor>
    <text evidence="11">Nickel for phosphatase activity.</text>
</comment>
<feature type="binding site" evidence="11">
    <location>
        <position position="8"/>
    </location>
    <ligand>
        <name>CTP</name>
        <dbReference type="ChEBI" id="CHEBI:37563"/>
    </ligand>
</feature>
<evidence type="ECO:0000256" key="9">
    <source>
        <dbReference type="ARBA" id="ARBA00022842"/>
    </source>
</evidence>
<dbReference type="GO" id="GO:0016791">
    <property type="term" value="F:phosphatase activity"/>
    <property type="evidence" value="ECO:0007669"/>
    <property type="project" value="UniProtKB-UniRule"/>
</dbReference>
<feature type="binding site" evidence="11">
    <location>
        <position position="137"/>
    </location>
    <ligand>
        <name>CTP</name>
        <dbReference type="ChEBI" id="CHEBI:37563"/>
    </ligand>
</feature>
<dbReference type="AlphaFoldDB" id="A0A935K856"/>
<dbReference type="SUPFAM" id="SSF81301">
    <property type="entry name" value="Nucleotidyltransferase"/>
    <property type="match status" value="1"/>
</dbReference>
<dbReference type="HAMAP" id="MF_01261">
    <property type="entry name" value="CCA_bact_type1"/>
    <property type="match status" value="1"/>
</dbReference>
<comment type="domain">
    <text evidence="11">Comprises two domains: an N-terminal domain containing the nucleotidyltransferase activity and a C-terminal HD domain associated with both phosphodiesterase and phosphatase activities.</text>
</comment>
<keyword evidence="11" id="KW-0511">Multifunctional enzyme</keyword>
<feature type="binding site" evidence="11">
    <location>
        <position position="21"/>
    </location>
    <ligand>
        <name>Mg(2+)</name>
        <dbReference type="ChEBI" id="CHEBI:18420"/>
    </ligand>
</feature>
<evidence type="ECO:0000259" key="12">
    <source>
        <dbReference type="PROSITE" id="PS51831"/>
    </source>
</evidence>
<feature type="domain" description="HD" evidence="12">
    <location>
        <begin position="226"/>
        <end position="327"/>
    </location>
</feature>
<comment type="caution">
    <text evidence="13">The sequence shown here is derived from an EMBL/GenBank/DDBJ whole genome shotgun (WGS) entry which is preliminary data.</text>
</comment>
<evidence type="ECO:0000256" key="11">
    <source>
        <dbReference type="HAMAP-Rule" id="MF_01261"/>
    </source>
</evidence>
<keyword evidence="9 11" id="KW-0460">Magnesium</keyword>
<dbReference type="Pfam" id="PF12627">
    <property type="entry name" value="PolyA_pol_RNAbd"/>
    <property type="match status" value="1"/>
</dbReference>
<protein>
    <recommendedName>
        <fullName evidence="11">Multifunctional CCA protein</fullName>
    </recommendedName>
    <domain>
        <recommendedName>
            <fullName evidence="11">CCA-adding enzyme</fullName>
            <ecNumber evidence="11">2.7.7.72</ecNumber>
        </recommendedName>
        <alternativeName>
            <fullName evidence="11">CCA tRNA nucleotidyltransferase</fullName>
        </alternativeName>
        <alternativeName>
            <fullName evidence="11">tRNA CCA-pyrophosphorylase</fullName>
        </alternativeName>
        <alternativeName>
            <fullName evidence="11">tRNA adenylyl-/cytidylyl-transferase</fullName>
        </alternativeName>
        <alternativeName>
            <fullName evidence="11">tRNA nucleotidyltransferase</fullName>
        </alternativeName>
        <alternativeName>
            <fullName evidence="11">tRNA-NT</fullName>
        </alternativeName>
    </domain>
    <domain>
        <recommendedName>
            <fullName evidence="11">2'-nucleotidase</fullName>
            <ecNumber evidence="11">3.1.3.-</ecNumber>
        </recommendedName>
    </domain>
    <domain>
        <recommendedName>
            <fullName evidence="11">2',3'-cyclic phosphodiesterase</fullName>
            <ecNumber evidence="11">3.1.4.-</ecNumber>
        </recommendedName>
    </domain>
    <domain>
        <recommendedName>
            <fullName evidence="11">Phosphatase</fullName>
        </recommendedName>
    </domain>
</protein>
<name>A0A935K856_9RHOO</name>
<dbReference type="GO" id="GO:0001680">
    <property type="term" value="P:tRNA 3'-terminal CCA addition"/>
    <property type="evidence" value="ECO:0007669"/>
    <property type="project" value="UniProtKB-UniRule"/>
</dbReference>
<dbReference type="GO" id="GO:0000049">
    <property type="term" value="F:tRNA binding"/>
    <property type="evidence" value="ECO:0007669"/>
    <property type="project" value="UniProtKB-UniRule"/>
</dbReference>
<keyword evidence="8 11" id="KW-0067">ATP-binding</keyword>
<evidence type="ECO:0000256" key="7">
    <source>
        <dbReference type="ARBA" id="ARBA00022800"/>
    </source>
</evidence>
<dbReference type="EC" id="3.1.3.-" evidence="11"/>
<keyword evidence="6 11" id="KW-0547">Nucleotide-binding</keyword>
<dbReference type="GO" id="GO:0000287">
    <property type="term" value="F:magnesium ion binding"/>
    <property type="evidence" value="ECO:0007669"/>
    <property type="project" value="UniProtKB-UniRule"/>
</dbReference>
<dbReference type="Gene3D" id="3.30.460.10">
    <property type="entry name" value="Beta Polymerase, domain 2"/>
    <property type="match status" value="1"/>
</dbReference>
<feature type="binding site" evidence="11">
    <location>
        <position position="8"/>
    </location>
    <ligand>
        <name>ATP</name>
        <dbReference type="ChEBI" id="CHEBI:30616"/>
    </ligand>
</feature>
<organism evidence="13 14">
    <name type="scientific">Candidatus Dechloromonas phosphorivorans</name>
    <dbReference type="NCBI Taxonomy" id="2899244"/>
    <lineage>
        <taxon>Bacteria</taxon>
        <taxon>Pseudomonadati</taxon>
        <taxon>Pseudomonadota</taxon>
        <taxon>Betaproteobacteria</taxon>
        <taxon>Rhodocyclales</taxon>
        <taxon>Azonexaceae</taxon>
        <taxon>Dechloromonas</taxon>
    </lineage>
</organism>
<evidence type="ECO:0000256" key="6">
    <source>
        <dbReference type="ARBA" id="ARBA00022741"/>
    </source>
</evidence>
<accession>A0A935K856</accession>
<keyword evidence="11 13" id="KW-0378">Hydrolase</keyword>
<dbReference type="GO" id="GO:0004112">
    <property type="term" value="F:cyclic-nucleotide phosphodiesterase activity"/>
    <property type="evidence" value="ECO:0007669"/>
    <property type="project" value="UniProtKB-UniRule"/>
</dbReference>
<dbReference type="PANTHER" id="PTHR47545">
    <property type="entry name" value="MULTIFUNCTIONAL CCA PROTEIN"/>
    <property type="match status" value="1"/>
</dbReference>
<dbReference type="CDD" id="cd05398">
    <property type="entry name" value="NT_ClassII-CCAase"/>
    <property type="match status" value="1"/>
</dbReference>
<feature type="binding site" evidence="11">
    <location>
        <position position="140"/>
    </location>
    <ligand>
        <name>ATP</name>
        <dbReference type="ChEBI" id="CHEBI:30616"/>
    </ligand>
</feature>
<dbReference type="InterPro" id="IPR003607">
    <property type="entry name" value="HD/PDEase_dom"/>
</dbReference>
<feature type="binding site" evidence="11">
    <location>
        <position position="91"/>
    </location>
    <ligand>
        <name>CTP</name>
        <dbReference type="ChEBI" id="CHEBI:37563"/>
    </ligand>
</feature>